<dbReference type="AlphaFoldDB" id="A0A0S4L887"/>
<feature type="domain" description="Multidrug resistance protein MdtA-like alpha-helical hairpin" evidence="5">
    <location>
        <begin position="108"/>
        <end position="166"/>
    </location>
</feature>
<evidence type="ECO:0000256" key="4">
    <source>
        <dbReference type="SAM" id="Coils"/>
    </source>
</evidence>
<evidence type="ECO:0000313" key="10">
    <source>
        <dbReference type="Proteomes" id="UP000199032"/>
    </source>
</evidence>
<dbReference type="Gene3D" id="1.10.287.470">
    <property type="entry name" value="Helix hairpin bin"/>
    <property type="match status" value="1"/>
</dbReference>
<evidence type="ECO:0000256" key="3">
    <source>
        <dbReference type="ARBA" id="ARBA00022448"/>
    </source>
</evidence>
<dbReference type="EMBL" id="CZQA01000001">
    <property type="protein sequence ID" value="CUS32840.1"/>
    <property type="molecule type" value="Genomic_DNA"/>
</dbReference>
<dbReference type="Pfam" id="PF25967">
    <property type="entry name" value="RND-MFP_C"/>
    <property type="match status" value="1"/>
</dbReference>
<feature type="domain" description="Multidrug resistance protein MdtA-like C-terminal permuted SH3" evidence="8">
    <location>
        <begin position="284"/>
        <end position="341"/>
    </location>
</feature>
<dbReference type="InterPro" id="IPR058627">
    <property type="entry name" value="MdtA-like_C"/>
</dbReference>
<comment type="similarity">
    <text evidence="2">Belongs to the membrane fusion protein (MFP) (TC 8.A.1) family.</text>
</comment>
<dbReference type="GO" id="GO:0015562">
    <property type="term" value="F:efflux transmembrane transporter activity"/>
    <property type="evidence" value="ECO:0007669"/>
    <property type="project" value="TreeGrafter"/>
</dbReference>
<dbReference type="InterPro" id="IPR058624">
    <property type="entry name" value="MdtA-like_HH"/>
</dbReference>
<dbReference type="Gene3D" id="2.40.50.100">
    <property type="match status" value="1"/>
</dbReference>
<dbReference type="NCBIfam" id="TIGR01730">
    <property type="entry name" value="RND_mfp"/>
    <property type="match status" value="1"/>
</dbReference>
<evidence type="ECO:0000259" key="5">
    <source>
        <dbReference type="Pfam" id="PF25876"/>
    </source>
</evidence>
<feature type="domain" description="Multidrug resistance protein MdtA-like barrel-sandwich hybrid" evidence="6">
    <location>
        <begin position="74"/>
        <end position="195"/>
    </location>
</feature>
<sequence>MSPEEHITQMRVNPTRYILLAVLLSTGCGSREEPVAPVVSGAPQKTIQAAVVEAKPASVPIRVEVTGQVVPIFQATLSSRIQGTIDTLLVREGSKVSKGQRLIQLDSRDLQADLTRAQAEIENAKAHLDRMNQLYAQDAVSKQEMENATRAHRVADANRKAVEAQLSYTMVRAPFDGIITEKKVEAGELASPGQPLLKMEDPLRLRLEATVAEGDLRSVSPGDKIQVFIDALSGQELIGIVSQILPAGDPQTHTFTVKVDLPKVEGLRTGMFGRFPLEKGVTQTILVPVTALVERGELSSVYVVGSDQVVRLRWVKVGRRFEKHVELLSGINERERVLTDGSRGVDGAAVQVVETVTSPSK</sequence>
<organism evidence="9 10">
    <name type="scientific">Candidatus Nitrospira nitrosa</name>
    <dbReference type="NCBI Taxonomy" id="1742972"/>
    <lineage>
        <taxon>Bacteria</taxon>
        <taxon>Pseudomonadati</taxon>
        <taxon>Nitrospirota</taxon>
        <taxon>Nitrospiria</taxon>
        <taxon>Nitrospirales</taxon>
        <taxon>Nitrospiraceae</taxon>
        <taxon>Nitrospira</taxon>
    </lineage>
</organism>
<dbReference type="InterPro" id="IPR058625">
    <property type="entry name" value="MdtA-like_BSH"/>
</dbReference>
<evidence type="ECO:0000259" key="8">
    <source>
        <dbReference type="Pfam" id="PF25967"/>
    </source>
</evidence>
<dbReference type="Pfam" id="PF25876">
    <property type="entry name" value="HH_MFP_RND"/>
    <property type="match status" value="1"/>
</dbReference>
<evidence type="ECO:0000313" key="9">
    <source>
        <dbReference type="EMBL" id="CUS32840.1"/>
    </source>
</evidence>
<comment type="subcellular location">
    <subcellularLocation>
        <location evidence="1">Cell envelope</location>
    </subcellularLocation>
</comment>
<dbReference type="PANTHER" id="PTHR30469">
    <property type="entry name" value="MULTIDRUG RESISTANCE PROTEIN MDTA"/>
    <property type="match status" value="1"/>
</dbReference>
<evidence type="ECO:0000259" key="7">
    <source>
        <dbReference type="Pfam" id="PF25954"/>
    </source>
</evidence>
<evidence type="ECO:0000256" key="1">
    <source>
        <dbReference type="ARBA" id="ARBA00004196"/>
    </source>
</evidence>
<dbReference type="Gene3D" id="2.40.420.20">
    <property type="match status" value="1"/>
</dbReference>
<evidence type="ECO:0000256" key="2">
    <source>
        <dbReference type="ARBA" id="ARBA00009477"/>
    </source>
</evidence>
<proteinExistence type="inferred from homology"/>
<dbReference type="SUPFAM" id="SSF111369">
    <property type="entry name" value="HlyD-like secretion proteins"/>
    <property type="match status" value="1"/>
</dbReference>
<evidence type="ECO:0000259" key="6">
    <source>
        <dbReference type="Pfam" id="PF25917"/>
    </source>
</evidence>
<name>A0A0S4L887_9BACT</name>
<keyword evidence="4" id="KW-0175">Coiled coil</keyword>
<dbReference type="Pfam" id="PF25917">
    <property type="entry name" value="BSH_RND"/>
    <property type="match status" value="1"/>
</dbReference>
<dbReference type="STRING" id="1742972.COMA1_10838"/>
<dbReference type="InterPro" id="IPR006143">
    <property type="entry name" value="RND_pump_MFP"/>
</dbReference>
<dbReference type="Pfam" id="PF25954">
    <property type="entry name" value="Beta-barrel_RND_2"/>
    <property type="match status" value="1"/>
</dbReference>
<dbReference type="Proteomes" id="UP000199032">
    <property type="component" value="Unassembled WGS sequence"/>
</dbReference>
<reference evidence="9 10" key="1">
    <citation type="submission" date="2015-10" db="EMBL/GenBank/DDBJ databases">
        <authorList>
            <person name="Gilbert D.G."/>
        </authorList>
    </citation>
    <scope>NUCLEOTIDE SEQUENCE [LARGE SCALE GENOMIC DNA]</scope>
    <source>
        <strain evidence="9">COMA1</strain>
    </source>
</reference>
<keyword evidence="10" id="KW-1185">Reference proteome</keyword>
<protein>
    <submittedName>
        <fullName evidence="9">RND-type efflux transporter, membrane-fusion protein</fullName>
    </submittedName>
</protein>
<feature type="coiled-coil region" evidence="4">
    <location>
        <begin position="107"/>
        <end position="134"/>
    </location>
</feature>
<gene>
    <name evidence="9" type="ORF">COMA1_10838</name>
</gene>
<keyword evidence="3" id="KW-0813">Transport</keyword>
<dbReference type="InterPro" id="IPR058792">
    <property type="entry name" value="Beta-barrel_RND_2"/>
</dbReference>
<accession>A0A0S4L887</accession>
<dbReference type="Gene3D" id="2.40.30.170">
    <property type="match status" value="1"/>
</dbReference>
<dbReference type="GO" id="GO:1990281">
    <property type="term" value="C:efflux pump complex"/>
    <property type="evidence" value="ECO:0007669"/>
    <property type="project" value="TreeGrafter"/>
</dbReference>
<dbReference type="PANTHER" id="PTHR30469:SF38">
    <property type="entry name" value="HLYD FAMILY SECRETION PROTEIN"/>
    <property type="match status" value="1"/>
</dbReference>
<feature type="domain" description="CusB-like beta-barrel" evidence="7">
    <location>
        <begin position="207"/>
        <end position="277"/>
    </location>
</feature>